<evidence type="ECO:0000256" key="8">
    <source>
        <dbReference type="ARBA" id="ARBA00035585"/>
    </source>
</evidence>
<keyword evidence="10" id="KW-0915">Sodium</keyword>
<comment type="caution">
    <text evidence="11">The sequence shown here is derived from an EMBL/GenBank/DDBJ whole genome shotgun (WGS) entry which is preliminary data.</text>
</comment>
<evidence type="ECO:0000256" key="3">
    <source>
        <dbReference type="ARBA" id="ARBA00022692"/>
    </source>
</evidence>
<proteinExistence type="inferred from homology"/>
<reference evidence="11 12" key="1">
    <citation type="submission" date="2023-07" db="EMBL/GenBank/DDBJ databases">
        <authorList>
            <person name="Girao M."/>
            <person name="Carvalho M.F."/>
        </authorList>
    </citation>
    <scope>NUCLEOTIDE SEQUENCE [LARGE SCALE GENOMIC DNA]</scope>
    <source>
        <strain evidence="11 12">YIM65754</strain>
    </source>
</reference>
<evidence type="ECO:0000256" key="7">
    <source>
        <dbReference type="ARBA" id="ARBA00035120"/>
    </source>
</evidence>
<comment type="function">
    <text evidence="9 10">Fluoride-specific ion channel. Important for reducing fluoride concentration in the cell, thus reducing its toxicity.</text>
</comment>
<dbReference type="EMBL" id="JAUTXY010000002">
    <property type="protein sequence ID" value="MEE2057120.1"/>
    <property type="molecule type" value="Genomic_DNA"/>
</dbReference>
<evidence type="ECO:0000256" key="4">
    <source>
        <dbReference type="ARBA" id="ARBA00022989"/>
    </source>
</evidence>
<feature type="transmembrane region" description="Helical" evidence="10">
    <location>
        <begin position="76"/>
        <end position="97"/>
    </location>
</feature>
<dbReference type="RefSeq" id="WP_330132373.1">
    <property type="nucleotide sequence ID" value="NZ_JAUTXY010000002.1"/>
</dbReference>
<dbReference type="Proteomes" id="UP001336020">
    <property type="component" value="Unassembled WGS sequence"/>
</dbReference>
<keyword evidence="10" id="KW-0813">Transport</keyword>
<keyword evidence="3 10" id="KW-0812">Transmembrane</keyword>
<evidence type="ECO:0000313" key="12">
    <source>
        <dbReference type="Proteomes" id="UP001336020"/>
    </source>
</evidence>
<feature type="binding site" evidence="10">
    <location>
        <position position="90"/>
    </location>
    <ligand>
        <name>Na(+)</name>
        <dbReference type="ChEBI" id="CHEBI:29101"/>
        <note>structural</note>
    </ligand>
</feature>
<accession>A0ABU7L6E2</accession>
<keyword evidence="4 10" id="KW-1133">Transmembrane helix</keyword>
<evidence type="ECO:0000256" key="6">
    <source>
        <dbReference type="ARBA" id="ARBA00023303"/>
    </source>
</evidence>
<comment type="similarity">
    <text evidence="7 10">Belongs to the fluoride channel Fluc/FEX (TC 1.A.43) family.</text>
</comment>
<feature type="transmembrane region" description="Helical" evidence="10">
    <location>
        <begin position="43"/>
        <end position="64"/>
    </location>
</feature>
<sequence length="149" mass="15327">MNITDRRRGTVFLAAMVGLGSGLGTLLRAVIERAYPAEVGEWPWSTFAINIIGSLLLGAVLESLAHAGADTGWRRAVRLCVGTGLIGGFTTYSTYVVEVDRLAQSGHSALAAAYAVLSIALGIAAAGIGIGVAAAAFSRPRPGRAEEGE</sequence>
<keyword evidence="5 10" id="KW-0472">Membrane</keyword>
<dbReference type="PANTHER" id="PTHR28259:SF1">
    <property type="entry name" value="FLUORIDE EXPORT PROTEIN 1-RELATED"/>
    <property type="match status" value="1"/>
</dbReference>
<keyword evidence="10" id="KW-0479">Metal-binding</keyword>
<organism evidence="11 12">
    <name type="scientific">Rhodococcus artemisiae</name>
    <dbReference type="NCBI Taxonomy" id="714159"/>
    <lineage>
        <taxon>Bacteria</taxon>
        <taxon>Bacillati</taxon>
        <taxon>Actinomycetota</taxon>
        <taxon>Actinomycetes</taxon>
        <taxon>Mycobacteriales</taxon>
        <taxon>Nocardiaceae</taxon>
        <taxon>Rhodococcus</taxon>
    </lineage>
</organism>
<dbReference type="PANTHER" id="PTHR28259">
    <property type="entry name" value="FLUORIDE EXPORT PROTEIN 1-RELATED"/>
    <property type="match status" value="1"/>
</dbReference>
<dbReference type="Pfam" id="PF02537">
    <property type="entry name" value="CRCB"/>
    <property type="match status" value="1"/>
</dbReference>
<evidence type="ECO:0000256" key="2">
    <source>
        <dbReference type="ARBA" id="ARBA00022475"/>
    </source>
</evidence>
<keyword evidence="10" id="KW-0406">Ion transport</keyword>
<evidence type="ECO:0000313" key="11">
    <source>
        <dbReference type="EMBL" id="MEE2057120.1"/>
    </source>
</evidence>
<dbReference type="HAMAP" id="MF_00454">
    <property type="entry name" value="FluC"/>
    <property type="match status" value="1"/>
</dbReference>
<comment type="subcellular location">
    <subcellularLocation>
        <location evidence="1 10">Cell membrane</location>
        <topology evidence="1 10">Multi-pass membrane protein</topology>
    </subcellularLocation>
</comment>
<gene>
    <name evidence="10" type="primary">fluC</name>
    <name evidence="10" type="synonym">crcB</name>
    <name evidence="11" type="ORF">Q7514_06215</name>
</gene>
<feature type="transmembrane region" description="Helical" evidence="10">
    <location>
        <begin position="12"/>
        <end position="31"/>
    </location>
</feature>
<keyword evidence="6 10" id="KW-0407">Ion channel</keyword>
<protein>
    <recommendedName>
        <fullName evidence="10">Fluoride-specific ion channel FluC</fullName>
    </recommendedName>
</protein>
<evidence type="ECO:0000256" key="5">
    <source>
        <dbReference type="ARBA" id="ARBA00023136"/>
    </source>
</evidence>
<dbReference type="InterPro" id="IPR003691">
    <property type="entry name" value="FluC"/>
</dbReference>
<comment type="activity regulation">
    <text evidence="10">Na(+) is not transported, but it plays an essential structural role and its presence is essential for fluoride channel function.</text>
</comment>
<evidence type="ECO:0000256" key="9">
    <source>
        <dbReference type="ARBA" id="ARBA00049940"/>
    </source>
</evidence>
<evidence type="ECO:0000256" key="10">
    <source>
        <dbReference type="HAMAP-Rule" id="MF_00454"/>
    </source>
</evidence>
<comment type="catalytic activity">
    <reaction evidence="8">
        <text>fluoride(in) = fluoride(out)</text>
        <dbReference type="Rhea" id="RHEA:76159"/>
        <dbReference type="ChEBI" id="CHEBI:17051"/>
    </reaction>
    <physiologicalReaction direction="left-to-right" evidence="8">
        <dbReference type="Rhea" id="RHEA:76160"/>
    </physiologicalReaction>
</comment>
<keyword evidence="2 10" id="KW-1003">Cell membrane</keyword>
<keyword evidence="12" id="KW-1185">Reference proteome</keyword>
<name>A0ABU7L6E2_9NOCA</name>
<evidence type="ECO:0000256" key="1">
    <source>
        <dbReference type="ARBA" id="ARBA00004651"/>
    </source>
</evidence>
<feature type="binding site" evidence="10">
    <location>
        <position position="87"/>
    </location>
    <ligand>
        <name>Na(+)</name>
        <dbReference type="ChEBI" id="CHEBI:29101"/>
        <note>structural</note>
    </ligand>
</feature>
<feature type="transmembrane region" description="Helical" evidence="10">
    <location>
        <begin position="109"/>
        <end position="137"/>
    </location>
</feature>